<accession>A0ABY6KGW8</accession>
<dbReference type="EMBL" id="CP092866">
    <property type="protein sequence ID" value="UYV66890.1"/>
    <property type="molecule type" value="Genomic_DNA"/>
</dbReference>
<evidence type="ECO:0000313" key="2">
    <source>
        <dbReference type="Proteomes" id="UP001235939"/>
    </source>
</evidence>
<protein>
    <submittedName>
        <fullName evidence="1">Uncharacterized protein</fullName>
    </submittedName>
</protein>
<evidence type="ECO:0000313" key="1">
    <source>
        <dbReference type="EMBL" id="UYV66890.1"/>
    </source>
</evidence>
<keyword evidence="2" id="KW-1185">Reference proteome</keyword>
<dbReference type="Proteomes" id="UP001235939">
    <property type="component" value="Chromosome 04"/>
</dbReference>
<proteinExistence type="predicted"/>
<dbReference type="Pfam" id="PF03564">
    <property type="entry name" value="DUF1759"/>
    <property type="match status" value="1"/>
</dbReference>
<reference evidence="1 2" key="1">
    <citation type="submission" date="2022-01" db="EMBL/GenBank/DDBJ databases">
        <title>A chromosomal length assembly of Cordylochernes scorpioides.</title>
        <authorList>
            <person name="Zeh D."/>
            <person name="Zeh J."/>
        </authorList>
    </citation>
    <scope>NUCLEOTIDE SEQUENCE [LARGE SCALE GENOMIC DNA]</scope>
    <source>
        <strain evidence="1">IN4F17</strain>
        <tissue evidence="1">Whole Body</tissue>
    </source>
</reference>
<gene>
    <name evidence="1" type="ORF">LAZ67_4003245</name>
</gene>
<dbReference type="PANTHER" id="PTHR22954">
    <property type="entry name" value="RETROVIRAL PROTEASE-RELATED"/>
    <property type="match status" value="1"/>
</dbReference>
<dbReference type="PANTHER" id="PTHR22954:SF3">
    <property type="entry name" value="PROTEIN CBG08539"/>
    <property type="match status" value="1"/>
</dbReference>
<name>A0ABY6KGW8_9ARAC</name>
<dbReference type="InterPro" id="IPR005312">
    <property type="entry name" value="DUF1759"/>
</dbReference>
<sequence length="299" mass="35027">MAPKRALSIVEAIEAKQRRIEQQRQRRLNSPVRERHNEQQWQYRMNMSENQRALQRENSRLRMQRIRQGDNLPLPTETCFEEDQIPLHFCGQLDQVCPKCRAKYFELEQTTYKSKSSPEVSQRPFRDQFLVIPPKAKSTYPFQVSPSLLSQPNRHLDSFFKFLHFESPKLNLDSQVLKLAKYKSLDIADKFKITYNAVKEIDGMLVSINRILDGIKQDKSTSEEFSIKLPKFQLPIFSGNFSEWLGFKEIFIKVIDQNRSLANYQKLQYLVSALRGDAARLVGAFSISDENYSIAWQKP</sequence>
<organism evidence="1 2">
    <name type="scientific">Cordylochernes scorpioides</name>
    <dbReference type="NCBI Taxonomy" id="51811"/>
    <lineage>
        <taxon>Eukaryota</taxon>
        <taxon>Metazoa</taxon>
        <taxon>Ecdysozoa</taxon>
        <taxon>Arthropoda</taxon>
        <taxon>Chelicerata</taxon>
        <taxon>Arachnida</taxon>
        <taxon>Pseudoscorpiones</taxon>
        <taxon>Cheliferoidea</taxon>
        <taxon>Chernetidae</taxon>
        <taxon>Cordylochernes</taxon>
    </lineage>
</organism>